<feature type="region of interest" description="Disordered" evidence="1">
    <location>
        <begin position="261"/>
        <end position="294"/>
    </location>
</feature>
<accession>A0ABS3Y488</accession>
<organism evidence="3 4">
    <name type="scientific">Streptomyces smyrnaeus</name>
    <dbReference type="NCBI Taxonomy" id="1387713"/>
    <lineage>
        <taxon>Bacteria</taxon>
        <taxon>Bacillati</taxon>
        <taxon>Actinomycetota</taxon>
        <taxon>Actinomycetes</taxon>
        <taxon>Kitasatosporales</taxon>
        <taxon>Streptomycetaceae</taxon>
        <taxon>Streptomyces</taxon>
    </lineage>
</organism>
<feature type="compositionally biased region" description="Polar residues" evidence="1">
    <location>
        <begin position="36"/>
        <end position="48"/>
    </location>
</feature>
<name>A0ABS3Y488_9ACTN</name>
<dbReference type="EMBL" id="JAFFZM010000023">
    <property type="protein sequence ID" value="MBO8202426.1"/>
    <property type="molecule type" value="Genomic_DNA"/>
</dbReference>
<evidence type="ECO:0000313" key="4">
    <source>
        <dbReference type="Proteomes" id="UP000721954"/>
    </source>
</evidence>
<feature type="compositionally biased region" description="Basic and acidic residues" evidence="1">
    <location>
        <begin position="132"/>
        <end position="148"/>
    </location>
</feature>
<feature type="compositionally biased region" description="Gly residues" evidence="1">
    <location>
        <begin position="152"/>
        <end position="163"/>
    </location>
</feature>
<protein>
    <submittedName>
        <fullName evidence="3">DUF4232 domain-containing protein</fullName>
    </submittedName>
</protein>
<keyword evidence="4" id="KW-1185">Reference proteome</keyword>
<feature type="domain" description="DUF4232" evidence="2">
    <location>
        <begin position="168"/>
        <end position="290"/>
    </location>
</feature>
<feature type="region of interest" description="Disordered" evidence="1">
    <location>
        <begin position="88"/>
        <end position="163"/>
    </location>
</feature>
<dbReference type="Pfam" id="PF14016">
    <property type="entry name" value="DUF4232"/>
    <property type="match status" value="1"/>
</dbReference>
<evidence type="ECO:0000256" key="1">
    <source>
        <dbReference type="SAM" id="MobiDB-lite"/>
    </source>
</evidence>
<gene>
    <name evidence="3" type="ORF">JW613_29690</name>
</gene>
<proteinExistence type="predicted"/>
<dbReference type="InterPro" id="IPR025326">
    <property type="entry name" value="DUF4232"/>
</dbReference>
<dbReference type="Proteomes" id="UP000721954">
    <property type="component" value="Unassembled WGS sequence"/>
</dbReference>
<evidence type="ECO:0000259" key="2">
    <source>
        <dbReference type="Pfam" id="PF14016"/>
    </source>
</evidence>
<reference evidence="3 4" key="1">
    <citation type="submission" date="2021-02" db="EMBL/GenBank/DDBJ databases">
        <title>Streptomyces spirodelae sp. nov., isolated from duckweed.</title>
        <authorList>
            <person name="Saimee Y."/>
            <person name="Duangmal K."/>
        </authorList>
    </citation>
    <scope>NUCLEOTIDE SEQUENCE [LARGE SCALE GENOMIC DNA]</scope>
    <source>
        <strain evidence="3 4">DSM 42105</strain>
    </source>
</reference>
<comment type="caution">
    <text evidence="3">The sequence shown here is derived from an EMBL/GenBank/DDBJ whole genome shotgun (WGS) entry which is preliminary data.</text>
</comment>
<feature type="compositionally biased region" description="Polar residues" evidence="1">
    <location>
        <begin position="261"/>
        <end position="275"/>
    </location>
</feature>
<evidence type="ECO:0000313" key="3">
    <source>
        <dbReference type="EMBL" id="MBO8202426.1"/>
    </source>
</evidence>
<sequence length="294" mass="29128">MNFPVVPIIRLCTTEEPGGGGSAVRIKGTFARNDQEVTTVREQQQHAARTSGRAEPAASGRRRVDGSARLAAVAAVGAAAVLLTGCGSEGSGSSAPKKVAGEAAPAPADSPKDSSKKRSASPSSSSDPRGGGAKDDDAPPASSDDKNEGSAGTTGGGSGGGAADSGFCKTPGLAMSTSSGMAEGTLLVNLRNTSSATCTLRGFPGVDLKSNAGSFNAARNNTAPPTVTLQPGQTTRFTLHYPRNDTGGSGVTVTSLVVTPPNETQSQTLPTSINLPVSDSPTPPVTVGPVGAGK</sequence>
<feature type="region of interest" description="Disordered" evidence="1">
    <location>
        <begin position="34"/>
        <end position="66"/>
    </location>
</feature>